<dbReference type="EMBL" id="CP000112">
    <property type="protein sequence ID" value="ABB39392.1"/>
    <property type="molecule type" value="Genomic_DNA"/>
</dbReference>
<dbReference type="STRING" id="207559.Dde_2596"/>
<dbReference type="SUPFAM" id="SSF52540">
    <property type="entry name" value="P-loop containing nucleoside triphosphate hydrolases"/>
    <property type="match status" value="2"/>
</dbReference>
<protein>
    <recommendedName>
        <fullName evidence="3 9">DNA repair protein RecN</fullName>
    </recommendedName>
    <alternativeName>
        <fullName evidence="8 9">Recombination protein N</fullName>
    </alternativeName>
</protein>
<dbReference type="GO" id="GO:0009432">
    <property type="term" value="P:SOS response"/>
    <property type="evidence" value="ECO:0007669"/>
    <property type="project" value="TreeGrafter"/>
</dbReference>
<dbReference type="Proteomes" id="UP000002710">
    <property type="component" value="Chromosome"/>
</dbReference>
<dbReference type="InterPro" id="IPR003395">
    <property type="entry name" value="RecF/RecN/SMC_N"/>
</dbReference>
<keyword evidence="10" id="KW-0175">Coiled coil</keyword>
<dbReference type="PANTHER" id="PTHR11059">
    <property type="entry name" value="DNA REPAIR PROTEIN RECN"/>
    <property type="match status" value="1"/>
</dbReference>
<evidence type="ECO:0000256" key="4">
    <source>
        <dbReference type="ARBA" id="ARBA00022741"/>
    </source>
</evidence>
<evidence type="ECO:0000256" key="7">
    <source>
        <dbReference type="ARBA" id="ARBA00023204"/>
    </source>
</evidence>
<dbReference type="HOGENOM" id="CLU_018297_3_1_7"/>
<keyword evidence="7 9" id="KW-0234">DNA repair</keyword>
<dbReference type="InterPro" id="IPR004604">
    <property type="entry name" value="DNA_recomb/repair_RecN"/>
</dbReference>
<keyword evidence="5 9" id="KW-0227">DNA damage</keyword>
<organism evidence="12 13">
    <name type="scientific">Oleidesulfovibrio alaskensis (strain ATCC BAA-1058 / DSM 17464 / G20)</name>
    <name type="common">Desulfovibrio alaskensis</name>
    <dbReference type="NCBI Taxonomy" id="207559"/>
    <lineage>
        <taxon>Bacteria</taxon>
        <taxon>Pseudomonadati</taxon>
        <taxon>Thermodesulfobacteriota</taxon>
        <taxon>Desulfovibrionia</taxon>
        <taxon>Desulfovibrionales</taxon>
        <taxon>Desulfovibrionaceae</taxon>
        <taxon>Oleidesulfovibrio</taxon>
    </lineage>
</organism>
<evidence type="ECO:0000256" key="3">
    <source>
        <dbReference type="ARBA" id="ARBA00021315"/>
    </source>
</evidence>
<dbReference type="Pfam" id="PF02463">
    <property type="entry name" value="SMC_N"/>
    <property type="match status" value="1"/>
</dbReference>
<gene>
    <name evidence="12" type="ordered locus">Dde_2596</name>
</gene>
<evidence type="ECO:0000256" key="2">
    <source>
        <dbReference type="ARBA" id="ARBA00009441"/>
    </source>
</evidence>
<feature type="coiled-coil region" evidence="10">
    <location>
        <begin position="144"/>
        <end position="171"/>
    </location>
</feature>
<dbReference type="InterPro" id="IPR027417">
    <property type="entry name" value="P-loop_NTPase"/>
</dbReference>
<dbReference type="KEGG" id="dde:Dde_2596"/>
<evidence type="ECO:0000256" key="8">
    <source>
        <dbReference type="ARBA" id="ARBA00033408"/>
    </source>
</evidence>
<dbReference type="GO" id="GO:0006310">
    <property type="term" value="P:DNA recombination"/>
    <property type="evidence" value="ECO:0007669"/>
    <property type="project" value="InterPro"/>
</dbReference>
<evidence type="ECO:0000256" key="5">
    <source>
        <dbReference type="ARBA" id="ARBA00022763"/>
    </source>
</evidence>
<dbReference type="eggNOG" id="COG0497">
    <property type="taxonomic scope" value="Bacteria"/>
</dbReference>
<keyword evidence="4" id="KW-0547">Nucleotide-binding</keyword>
<name>Q30Y54_OLEA2</name>
<evidence type="ECO:0000259" key="11">
    <source>
        <dbReference type="Pfam" id="PF02463"/>
    </source>
</evidence>
<dbReference type="RefSeq" id="WP_011368433.1">
    <property type="nucleotide sequence ID" value="NC_007519.1"/>
</dbReference>
<dbReference type="GO" id="GO:0043590">
    <property type="term" value="C:bacterial nucleoid"/>
    <property type="evidence" value="ECO:0007669"/>
    <property type="project" value="TreeGrafter"/>
</dbReference>
<feature type="coiled-coil region" evidence="10">
    <location>
        <begin position="281"/>
        <end position="346"/>
    </location>
</feature>
<keyword evidence="6" id="KW-0067">ATP-binding</keyword>
<dbReference type="CDD" id="cd03241">
    <property type="entry name" value="ABC_RecN"/>
    <property type="match status" value="1"/>
</dbReference>
<evidence type="ECO:0000256" key="6">
    <source>
        <dbReference type="ARBA" id="ARBA00022840"/>
    </source>
</evidence>
<reference evidence="12 13" key="1">
    <citation type="journal article" date="2011" name="J. Bacteriol.">
        <title>Complete genome sequence and updated annotation of Desulfovibrio alaskensis G20.</title>
        <authorList>
            <person name="Hauser L.J."/>
            <person name="Land M.L."/>
            <person name="Brown S.D."/>
            <person name="Larimer F."/>
            <person name="Keller K.L."/>
            <person name="Rapp-Giles B.J."/>
            <person name="Price M.N."/>
            <person name="Lin M."/>
            <person name="Bruce D.C."/>
            <person name="Detter J.C."/>
            <person name="Tapia R."/>
            <person name="Han C.S."/>
            <person name="Goodwin L.A."/>
            <person name="Cheng J.F."/>
            <person name="Pitluck S."/>
            <person name="Copeland A."/>
            <person name="Lucas S."/>
            <person name="Nolan M."/>
            <person name="Lapidus A.L."/>
            <person name="Palumbo A.V."/>
            <person name="Wall J.D."/>
        </authorList>
    </citation>
    <scope>NUCLEOTIDE SEQUENCE [LARGE SCALE GENOMIC DNA]</scope>
    <source>
        <strain evidence="13">ATCC BAA 1058 / DSM 17464 / G20</strain>
    </source>
</reference>
<evidence type="ECO:0000313" key="12">
    <source>
        <dbReference type="EMBL" id="ABB39392.1"/>
    </source>
</evidence>
<dbReference type="PANTHER" id="PTHR11059:SF0">
    <property type="entry name" value="DNA REPAIR PROTEIN RECN"/>
    <property type="match status" value="1"/>
</dbReference>
<feature type="domain" description="RecF/RecN/SMC N-terminal" evidence="11">
    <location>
        <begin position="4"/>
        <end position="490"/>
    </location>
</feature>
<comment type="function">
    <text evidence="1 9">May be involved in recombinational repair of damaged DNA.</text>
</comment>
<evidence type="ECO:0000256" key="1">
    <source>
        <dbReference type="ARBA" id="ARBA00003618"/>
    </source>
</evidence>
<accession>Q30Y54</accession>
<evidence type="ECO:0000256" key="10">
    <source>
        <dbReference type="SAM" id="Coils"/>
    </source>
</evidence>
<dbReference type="GO" id="GO:0005524">
    <property type="term" value="F:ATP binding"/>
    <property type="evidence" value="ECO:0007669"/>
    <property type="project" value="UniProtKB-KW"/>
</dbReference>
<comment type="similarity">
    <text evidence="2 9">Belongs to the RecN family.</text>
</comment>
<evidence type="ECO:0000313" key="13">
    <source>
        <dbReference type="Proteomes" id="UP000002710"/>
    </source>
</evidence>
<sequence>MLELLRIRNLALIEDMELEFAPGMNVLTGETGAGKSFILKALNFLTGDRLSADIVRAGADKATVEALFALSDGDLIIRRELTAHSGRSRLFINDKLSSQETVRDMRSSLIIHTSQHGQQKLLQPSFQAALLDTYMNRPDLLEQRDSLLRSLRSLTEEKEALHERSRSLADRRELLEFQQQEIAKVDPQPGEEDALLERKRLLRGQTQSKQLVEDALSCLGGYEGGIIPALGTLESTLRQLAAALPEYEEDATTVSGFRQTLHDIEGRLRRQPVHDADEEDLEEIEARLYELAQLKRKLKRSLDEIVDLQREIEENLSFLDSCGLDLKRIARQEQETREKLAALLEKLNPARRKAGEKLAADIVAELKGLGFSDQVQVRFTHTPHKLAENCIEEKAGMLWLPNPGQPPQPLDKIASGGELSRFLLAVVGLMAREESATLIFDEVDSGVGGLTLNSVAERLRSLASQRQMLLITHWPQLAAKAQRHFHVRKEVHDDATYTYCTALDAKGISNELSRMAGGGEQGEAFAGNLLTPHLQHR</sequence>
<dbReference type="Gene3D" id="3.40.50.300">
    <property type="entry name" value="P-loop containing nucleotide triphosphate hydrolases"/>
    <property type="match status" value="2"/>
</dbReference>
<dbReference type="PIRSF" id="PIRSF003128">
    <property type="entry name" value="RecN"/>
    <property type="match status" value="1"/>
</dbReference>
<evidence type="ECO:0000256" key="9">
    <source>
        <dbReference type="PIRNR" id="PIRNR003128"/>
    </source>
</evidence>
<keyword evidence="13" id="KW-1185">Reference proteome</keyword>
<dbReference type="AlphaFoldDB" id="Q30Y54"/>
<dbReference type="GO" id="GO:0006281">
    <property type="term" value="P:DNA repair"/>
    <property type="evidence" value="ECO:0007669"/>
    <property type="project" value="UniProtKB-KW"/>
</dbReference>
<proteinExistence type="inferred from homology"/>